<gene>
    <name evidence="2" type="ORF">EVAR_53414_1</name>
</gene>
<dbReference type="EMBL" id="BGZK01000927">
    <property type="protein sequence ID" value="GBP65382.1"/>
    <property type="molecule type" value="Genomic_DNA"/>
</dbReference>
<evidence type="ECO:0000313" key="2">
    <source>
        <dbReference type="EMBL" id="GBP65382.1"/>
    </source>
</evidence>
<evidence type="ECO:0000256" key="1">
    <source>
        <dbReference type="SAM" id="MobiDB-lite"/>
    </source>
</evidence>
<proteinExistence type="predicted"/>
<name>A0A4C1XQX7_EUMVA</name>
<dbReference type="Proteomes" id="UP000299102">
    <property type="component" value="Unassembled WGS sequence"/>
</dbReference>
<feature type="region of interest" description="Disordered" evidence="1">
    <location>
        <begin position="253"/>
        <end position="277"/>
    </location>
</feature>
<accession>A0A4C1XQX7</accession>
<keyword evidence="3" id="KW-1185">Reference proteome</keyword>
<comment type="caution">
    <text evidence="2">The sequence shown here is derived from an EMBL/GenBank/DDBJ whole genome shotgun (WGS) entry which is preliminary data.</text>
</comment>
<reference evidence="2 3" key="1">
    <citation type="journal article" date="2019" name="Commun. Biol.">
        <title>The bagworm genome reveals a unique fibroin gene that provides high tensile strength.</title>
        <authorList>
            <person name="Kono N."/>
            <person name="Nakamura H."/>
            <person name="Ohtoshi R."/>
            <person name="Tomita M."/>
            <person name="Numata K."/>
            <person name="Arakawa K."/>
        </authorList>
    </citation>
    <scope>NUCLEOTIDE SEQUENCE [LARGE SCALE GENOMIC DNA]</scope>
</reference>
<feature type="compositionally biased region" description="Polar residues" evidence="1">
    <location>
        <begin position="268"/>
        <end position="277"/>
    </location>
</feature>
<protein>
    <submittedName>
        <fullName evidence="2">Uncharacterized protein</fullName>
    </submittedName>
</protein>
<dbReference type="AlphaFoldDB" id="A0A4C1XQX7"/>
<evidence type="ECO:0000313" key="3">
    <source>
        <dbReference type="Proteomes" id="UP000299102"/>
    </source>
</evidence>
<feature type="region of interest" description="Disordered" evidence="1">
    <location>
        <begin position="130"/>
        <end position="160"/>
    </location>
</feature>
<organism evidence="2 3">
    <name type="scientific">Eumeta variegata</name>
    <name type="common">Bagworm moth</name>
    <name type="synonym">Eumeta japonica</name>
    <dbReference type="NCBI Taxonomy" id="151549"/>
    <lineage>
        <taxon>Eukaryota</taxon>
        <taxon>Metazoa</taxon>
        <taxon>Ecdysozoa</taxon>
        <taxon>Arthropoda</taxon>
        <taxon>Hexapoda</taxon>
        <taxon>Insecta</taxon>
        <taxon>Pterygota</taxon>
        <taxon>Neoptera</taxon>
        <taxon>Endopterygota</taxon>
        <taxon>Lepidoptera</taxon>
        <taxon>Glossata</taxon>
        <taxon>Ditrysia</taxon>
        <taxon>Tineoidea</taxon>
        <taxon>Psychidae</taxon>
        <taxon>Oiketicinae</taxon>
        <taxon>Eumeta</taxon>
    </lineage>
</organism>
<sequence>MKKASSDGVALCRESGVIKREWAIGIISHSTKRNSEICYFTSVDCPYLRTELEFSVTRVLRFEQFQRSCDYLYIQYVEYQSGRHAPNSLGFRLKGFDLKLFTLTPNGLETLTIGVTNEGLALSQTKHCHDNEHSKRQLPVLRDAAAPQRRRRPEKNTHRETPCRSIFTQRNAETLRLHKISCYAVRPEYQQVPSAELVNRPVAERAASDPILKLIVSWNQTHALSAADRVTTDCANRVAVADEISLTEFASRPRQKSLHRGVDHQRGLNVSHQHLRS</sequence>